<proteinExistence type="predicted"/>
<reference evidence="2" key="1">
    <citation type="submission" date="2022-11" db="UniProtKB">
        <authorList>
            <consortium name="WormBaseParasite"/>
        </authorList>
    </citation>
    <scope>IDENTIFICATION</scope>
</reference>
<organism evidence="1 2">
    <name type="scientific">Panagrolaimus sp. JU765</name>
    <dbReference type="NCBI Taxonomy" id="591449"/>
    <lineage>
        <taxon>Eukaryota</taxon>
        <taxon>Metazoa</taxon>
        <taxon>Ecdysozoa</taxon>
        <taxon>Nematoda</taxon>
        <taxon>Chromadorea</taxon>
        <taxon>Rhabditida</taxon>
        <taxon>Tylenchina</taxon>
        <taxon>Panagrolaimomorpha</taxon>
        <taxon>Panagrolaimoidea</taxon>
        <taxon>Panagrolaimidae</taxon>
        <taxon>Panagrolaimus</taxon>
    </lineage>
</organism>
<dbReference type="Proteomes" id="UP000887576">
    <property type="component" value="Unplaced"/>
</dbReference>
<protein>
    <submittedName>
        <fullName evidence="2">VWFA domain-containing protein</fullName>
    </submittedName>
</protein>
<dbReference type="WBParaSite" id="JU765_v2.g14819.t1">
    <property type="protein sequence ID" value="JU765_v2.g14819.t1"/>
    <property type="gene ID" value="JU765_v2.g14819"/>
</dbReference>
<sequence length="186" mass="20752">DVQPGSKQHARFALASYGDTYHFKYDFLKDETRNRWSKTVDGHFDFKNFGFGVASNGLGLAEQILEVSSVDMNRVIILMTSVVTKDDVNHPNTRYIHDLAPVVFGIGFPDVNGTNHVAENKTNMVMIAQNRTEWVFDSIDAALASKTGIFSQIVQAFPCNQIQCSGFIFVVEDTFQTNSSIATFLN</sequence>
<evidence type="ECO:0000313" key="1">
    <source>
        <dbReference type="Proteomes" id="UP000887576"/>
    </source>
</evidence>
<name>A0AC34QBP5_9BILA</name>
<accession>A0AC34QBP5</accession>
<evidence type="ECO:0000313" key="2">
    <source>
        <dbReference type="WBParaSite" id="JU765_v2.g14819.t1"/>
    </source>
</evidence>